<reference evidence="1" key="1">
    <citation type="submission" date="2021-10" db="EMBL/GenBank/DDBJ databases">
        <authorList>
            <person name="Piombo E."/>
        </authorList>
    </citation>
    <scope>NUCLEOTIDE SEQUENCE</scope>
</reference>
<protein>
    <submittedName>
        <fullName evidence="1">Uncharacterized protein</fullName>
    </submittedName>
</protein>
<organism evidence="1 2">
    <name type="scientific">Clonostachys solani</name>
    <dbReference type="NCBI Taxonomy" id="160281"/>
    <lineage>
        <taxon>Eukaryota</taxon>
        <taxon>Fungi</taxon>
        <taxon>Dikarya</taxon>
        <taxon>Ascomycota</taxon>
        <taxon>Pezizomycotina</taxon>
        <taxon>Sordariomycetes</taxon>
        <taxon>Hypocreomycetidae</taxon>
        <taxon>Hypocreales</taxon>
        <taxon>Bionectriaceae</taxon>
        <taxon>Clonostachys</taxon>
    </lineage>
</organism>
<sequence length="156" mass="17501">MPVSATPLHLSPGDLSSYIRLMTNMYDHPKDITALTVRGEVYNTKGTLTLLSDDDANEADIKRQSIKARDKGLSLWQLSAENLKTLGKKYGRSTGFGTDFLLEREQLDAAKIEDLHRRWKLATASTWTAHPMMKNILKFKGFPSLAKHMIKAPRGS</sequence>
<evidence type="ECO:0000313" key="1">
    <source>
        <dbReference type="EMBL" id="CAH0058665.1"/>
    </source>
</evidence>
<dbReference type="Proteomes" id="UP000775872">
    <property type="component" value="Unassembled WGS sequence"/>
</dbReference>
<comment type="caution">
    <text evidence="1">The sequence shown here is derived from an EMBL/GenBank/DDBJ whole genome shotgun (WGS) entry which is preliminary data.</text>
</comment>
<gene>
    <name evidence="1" type="ORF">CSOL1703_00007687</name>
</gene>
<proteinExistence type="predicted"/>
<keyword evidence="2" id="KW-1185">Reference proteome</keyword>
<accession>A0A9N9ZL61</accession>
<name>A0A9N9ZL61_9HYPO</name>
<evidence type="ECO:0000313" key="2">
    <source>
        <dbReference type="Proteomes" id="UP000775872"/>
    </source>
</evidence>
<dbReference type="AlphaFoldDB" id="A0A9N9ZL61"/>
<dbReference type="EMBL" id="CABFOC020000091">
    <property type="protein sequence ID" value="CAH0058665.1"/>
    <property type="molecule type" value="Genomic_DNA"/>
</dbReference>